<dbReference type="EMBL" id="CAEKKB010000007">
    <property type="protein sequence ID" value="CAB4316889.1"/>
    <property type="molecule type" value="Genomic_DNA"/>
</dbReference>
<name>A0A6J5XT03_PRUAR</name>
<evidence type="ECO:0000313" key="3">
    <source>
        <dbReference type="Proteomes" id="UP000507245"/>
    </source>
</evidence>
<evidence type="ECO:0000313" key="2">
    <source>
        <dbReference type="EMBL" id="CAB4316889.1"/>
    </source>
</evidence>
<feature type="region of interest" description="Disordered" evidence="1">
    <location>
        <begin position="77"/>
        <end position="136"/>
    </location>
</feature>
<keyword evidence="3" id="KW-1185">Reference proteome</keyword>
<protein>
    <submittedName>
        <fullName evidence="2">Uncharacterized protein</fullName>
    </submittedName>
</protein>
<evidence type="ECO:0000256" key="1">
    <source>
        <dbReference type="SAM" id="MobiDB-lite"/>
    </source>
</evidence>
<sequence length="157" mass="17659">MVKLSFGHKIPKPEELKGKTRPCRSTPSHSLHLSSTWSTLSSGPNIGKFVGQRKERKTFKPEPVPCSRCKYEIGQLKSPENKTKAAEPSQPTMKKFDGQYDRRPANRAIFDRLGARNPSTSAGHKDEAAPRLVKTFKPPVVRDDRWYHARPGAAPNR</sequence>
<dbReference type="AlphaFoldDB" id="A0A6J5XT03"/>
<organism evidence="2 3">
    <name type="scientific">Prunus armeniaca</name>
    <name type="common">Apricot</name>
    <name type="synonym">Armeniaca vulgaris</name>
    <dbReference type="NCBI Taxonomy" id="36596"/>
    <lineage>
        <taxon>Eukaryota</taxon>
        <taxon>Viridiplantae</taxon>
        <taxon>Streptophyta</taxon>
        <taxon>Embryophyta</taxon>
        <taxon>Tracheophyta</taxon>
        <taxon>Spermatophyta</taxon>
        <taxon>Magnoliopsida</taxon>
        <taxon>eudicotyledons</taxon>
        <taxon>Gunneridae</taxon>
        <taxon>Pentapetalae</taxon>
        <taxon>rosids</taxon>
        <taxon>fabids</taxon>
        <taxon>Rosales</taxon>
        <taxon>Rosaceae</taxon>
        <taxon>Amygdaloideae</taxon>
        <taxon>Amygdaleae</taxon>
        <taxon>Prunus</taxon>
    </lineage>
</organism>
<feature type="compositionally biased region" description="Low complexity" evidence="1">
    <location>
        <begin position="25"/>
        <end position="42"/>
    </location>
</feature>
<reference evidence="3" key="1">
    <citation type="journal article" date="2020" name="Genome Biol.">
        <title>Gamete binning: chromosome-level and haplotype-resolved genome assembly enabled by high-throughput single-cell sequencing of gamete genomes.</title>
        <authorList>
            <person name="Campoy J.A."/>
            <person name="Sun H."/>
            <person name="Goel M."/>
            <person name="Jiao W.-B."/>
            <person name="Folz-Donahue K."/>
            <person name="Wang N."/>
            <person name="Rubio M."/>
            <person name="Liu C."/>
            <person name="Kukat C."/>
            <person name="Ruiz D."/>
            <person name="Huettel B."/>
            <person name="Schneeberger K."/>
        </authorList>
    </citation>
    <scope>NUCLEOTIDE SEQUENCE [LARGE SCALE GENOMIC DNA]</scope>
    <source>
        <strain evidence="3">cv. Rojo Pasion</strain>
    </source>
</reference>
<feature type="region of interest" description="Disordered" evidence="1">
    <location>
        <begin position="1"/>
        <end position="45"/>
    </location>
</feature>
<proteinExistence type="predicted"/>
<gene>
    <name evidence="2" type="ORF">ORAREDHAP_LOCUS43327</name>
</gene>
<accession>A0A6J5XT03</accession>
<dbReference type="Proteomes" id="UP000507245">
    <property type="component" value="Unassembled WGS sequence"/>
</dbReference>
<feature type="compositionally biased region" description="Basic and acidic residues" evidence="1">
    <location>
        <begin position="94"/>
        <end position="114"/>
    </location>
</feature>